<protein>
    <submittedName>
        <fullName evidence="1">60S ribosomal protein L6</fullName>
    </submittedName>
</protein>
<evidence type="ECO:0000313" key="1">
    <source>
        <dbReference type="EMBL" id="KAG8512514.1"/>
    </source>
</evidence>
<dbReference type="GO" id="GO:0005840">
    <property type="term" value="C:ribosome"/>
    <property type="evidence" value="ECO:0007669"/>
    <property type="project" value="UniProtKB-KW"/>
</dbReference>
<dbReference type="InterPro" id="IPR000915">
    <property type="entry name" value="60S_ribosomal_eL6"/>
</dbReference>
<dbReference type="GO" id="GO:0006412">
    <property type="term" value="P:translation"/>
    <property type="evidence" value="ECO:0007669"/>
    <property type="project" value="InterPro"/>
</dbReference>
<dbReference type="EMBL" id="JAGFMF010011796">
    <property type="protein sequence ID" value="KAG8512514.1"/>
    <property type="molecule type" value="Genomic_DNA"/>
</dbReference>
<dbReference type="Proteomes" id="UP000700334">
    <property type="component" value="Unassembled WGS sequence"/>
</dbReference>
<accession>A0A8J6DL93</accession>
<keyword evidence="1" id="KW-0689">Ribosomal protein</keyword>
<sequence>SEELADVDNLLCIPERPGTVGSIKQLSPGLKRKMRRFLLWSIKELVVTRILVPKVLCLTKYVDSSLLKMYLESYLVMVDLQQKPLISIGQRVIFWEITEPCHLGLDHCPSIELPSIKHTRNLSSPSSTKLISGEGEIFDTEEKYEMTEQLKVDQKAVNSQILPKIKGVPQSQLKLFLNFYPVFALPSGIYPQNLAF</sequence>
<dbReference type="GO" id="GO:0003735">
    <property type="term" value="F:structural constituent of ribosome"/>
    <property type="evidence" value="ECO:0007669"/>
    <property type="project" value="InterPro"/>
</dbReference>
<evidence type="ECO:0000313" key="2">
    <source>
        <dbReference type="Proteomes" id="UP000700334"/>
    </source>
</evidence>
<organism evidence="1 2">
    <name type="scientific">Galemys pyrenaicus</name>
    <name type="common">Iberian desman</name>
    <name type="synonym">Pyrenean desman</name>
    <dbReference type="NCBI Taxonomy" id="202257"/>
    <lineage>
        <taxon>Eukaryota</taxon>
        <taxon>Metazoa</taxon>
        <taxon>Chordata</taxon>
        <taxon>Craniata</taxon>
        <taxon>Vertebrata</taxon>
        <taxon>Euteleostomi</taxon>
        <taxon>Mammalia</taxon>
        <taxon>Eutheria</taxon>
        <taxon>Laurasiatheria</taxon>
        <taxon>Eulipotyphla</taxon>
        <taxon>Talpidae</taxon>
        <taxon>Galemys</taxon>
    </lineage>
</organism>
<comment type="caution">
    <text evidence="1">The sequence shown here is derived from an EMBL/GenBank/DDBJ whole genome shotgun (WGS) entry which is preliminary data.</text>
</comment>
<proteinExistence type="predicted"/>
<dbReference type="OrthoDB" id="2436667at2759"/>
<keyword evidence="2" id="KW-1185">Reference proteome</keyword>
<reference evidence="1" key="1">
    <citation type="journal article" date="2021" name="Evol. Appl.">
        <title>The genome of the Pyrenean desman and the effects of bottlenecks and inbreeding on the genomic landscape of an endangered species.</title>
        <authorList>
            <person name="Escoda L."/>
            <person name="Castresana J."/>
        </authorList>
    </citation>
    <scope>NUCLEOTIDE SEQUENCE</scope>
    <source>
        <strain evidence="1">IBE-C5619</strain>
    </source>
</reference>
<gene>
    <name evidence="1" type="ORF">J0S82_007047</name>
</gene>
<feature type="non-terminal residue" evidence="1">
    <location>
        <position position="196"/>
    </location>
</feature>
<name>A0A8J6DL93_GALPY</name>
<dbReference type="AlphaFoldDB" id="A0A8J6DL93"/>
<keyword evidence="1" id="KW-0687">Ribonucleoprotein</keyword>
<dbReference type="Pfam" id="PF01159">
    <property type="entry name" value="Ribosomal_L6e"/>
    <property type="match status" value="1"/>
</dbReference>